<reference evidence="14" key="1">
    <citation type="submission" date="2022-07" db="EMBL/GenBank/DDBJ databases">
        <title>Phylogenomic reconstructions and comparative analyses of Kickxellomycotina fungi.</title>
        <authorList>
            <person name="Reynolds N.K."/>
            <person name="Stajich J.E."/>
            <person name="Barry K."/>
            <person name="Grigoriev I.V."/>
            <person name="Crous P."/>
            <person name="Smith M.E."/>
        </authorList>
    </citation>
    <scope>NUCLEOTIDE SEQUENCE</scope>
    <source>
        <strain evidence="14">BCRC 34297</strain>
    </source>
</reference>
<keyword evidence="4" id="KW-0158">Chromosome</keyword>
<keyword evidence="9" id="KW-0131">Cell cycle</keyword>
<keyword evidence="5" id="KW-0132">Cell division</keyword>
<dbReference type="GO" id="GO:0016887">
    <property type="term" value="F:ATP hydrolysis activity"/>
    <property type="evidence" value="ECO:0007669"/>
    <property type="project" value="InterPro"/>
</dbReference>
<dbReference type="GO" id="GO:0005524">
    <property type="term" value="F:ATP binding"/>
    <property type="evidence" value="ECO:0007669"/>
    <property type="project" value="InterPro"/>
</dbReference>
<evidence type="ECO:0000256" key="11">
    <source>
        <dbReference type="SAM" id="Coils"/>
    </source>
</evidence>
<dbReference type="Gene3D" id="1.20.1060.20">
    <property type="match status" value="1"/>
</dbReference>
<dbReference type="InterPro" id="IPR036277">
    <property type="entry name" value="SMC_hinge_sf"/>
</dbReference>
<dbReference type="Gene3D" id="1.10.287.1490">
    <property type="match status" value="1"/>
</dbReference>
<feature type="coiled-coil region" evidence="11">
    <location>
        <begin position="412"/>
        <end position="513"/>
    </location>
</feature>
<dbReference type="SUPFAM" id="SSF52540">
    <property type="entry name" value="P-loop containing nucleoside triphosphate hydrolases"/>
    <property type="match status" value="1"/>
</dbReference>
<keyword evidence="7 11" id="KW-0175">Coiled coil</keyword>
<dbReference type="Proteomes" id="UP001140011">
    <property type="component" value="Unassembled WGS sequence"/>
</dbReference>
<name>A0A9W8GVN2_9FUNG</name>
<gene>
    <name evidence="14" type="primary">SMC1</name>
    <name evidence="14" type="ORF">GGI19_003384</name>
</gene>
<evidence type="ECO:0000256" key="7">
    <source>
        <dbReference type="ARBA" id="ARBA00023054"/>
    </source>
</evidence>
<dbReference type="GO" id="GO:0008278">
    <property type="term" value="C:cohesin complex"/>
    <property type="evidence" value="ECO:0007669"/>
    <property type="project" value="InterPro"/>
</dbReference>
<dbReference type="CDD" id="cd03275">
    <property type="entry name" value="ABC_SMC1_euk"/>
    <property type="match status" value="1"/>
</dbReference>
<evidence type="ECO:0000256" key="4">
    <source>
        <dbReference type="ARBA" id="ARBA00022454"/>
    </source>
</evidence>
<evidence type="ECO:0000313" key="15">
    <source>
        <dbReference type="Proteomes" id="UP001140011"/>
    </source>
</evidence>
<comment type="similarity">
    <text evidence="3">Belongs to the SMC family. SMC1 subfamily.</text>
</comment>
<feature type="coiled-coil region" evidence="11">
    <location>
        <begin position="1042"/>
        <end position="1076"/>
    </location>
</feature>
<dbReference type="PANTHER" id="PTHR18937">
    <property type="entry name" value="STRUCTURAL MAINTENANCE OF CHROMOSOMES SMC FAMILY MEMBER"/>
    <property type="match status" value="1"/>
</dbReference>
<dbReference type="InterPro" id="IPR003395">
    <property type="entry name" value="RecF/RecN/SMC_N"/>
</dbReference>
<evidence type="ECO:0000256" key="6">
    <source>
        <dbReference type="ARBA" id="ARBA00022776"/>
    </source>
</evidence>
<dbReference type="InterPro" id="IPR027417">
    <property type="entry name" value="P-loop_NTPase"/>
</dbReference>
<dbReference type="SUPFAM" id="SSF75553">
    <property type="entry name" value="Smc hinge domain"/>
    <property type="match status" value="1"/>
</dbReference>
<evidence type="ECO:0000256" key="3">
    <source>
        <dbReference type="ARBA" id="ARBA00005597"/>
    </source>
</evidence>
<dbReference type="GO" id="GO:0007062">
    <property type="term" value="P:sister chromatid cohesion"/>
    <property type="evidence" value="ECO:0007669"/>
    <property type="project" value="InterPro"/>
</dbReference>
<accession>A0A9W8GVN2</accession>
<feature type="compositionally biased region" description="Basic and acidic residues" evidence="12">
    <location>
        <begin position="1200"/>
        <end position="1210"/>
    </location>
</feature>
<dbReference type="SMART" id="SM00968">
    <property type="entry name" value="SMC_hinge"/>
    <property type="match status" value="1"/>
</dbReference>
<dbReference type="InterPro" id="IPR010935">
    <property type="entry name" value="SMC_hinge"/>
</dbReference>
<proteinExistence type="inferred from homology"/>
<evidence type="ECO:0000259" key="13">
    <source>
        <dbReference type="SMART" id="SM00968"/>
    </source>
</evidence>
<evidence type="ECO:0000256" key="1">
    <source>
        <dbReference type="ARBA" id="ARBA00004123"/>
    </source>
</evidence>
<organism evidence="14 15">
    <name type="scientific">Coemansia pectinata</name>
    <dbReference type="NCBI Taxonomy" id="1052879"/>
    <lineage>
        <taxon>Eukaryota</taxon>
        <taxon>Fungi</taxon>
        <taxon>Fungi incertae sedis</taxon>
        <taxon>Zoopagomycota</taxon>
        <taxon>Kickxellomycotina</taxon>
        <taxon>Kickxellomycetes</taxon>
        <taxon>Kickxellales</taxon>
        <taxon>Kickxellaceae</taxon>
        <taxon>Coemansia</taxon>
    </lineage>
</organism>
<dbReference type="GO" id="GO:0003677">
    <property type="term" value="F:DNA binding"/>
    <property type="evidence" value="ECO:0007669"/>
    <property type="project" value="TreeGrafter"/>
</dbReference>
<evidence type="ECO:0000256" key="5">
    <source>
        <dbReference type="ARBA" id="ARBA00022618"/>
    </source>
</evidence>
<keyword evidence="15" id="KW-1185">Reference proteome</keyword>
<dbReference type="EMBL" id="JANBUH010000221">
    <property type="protein sequence ID" value="KAJ2753083.1"/>
    <property type="molecule type" value="Genomic_DNA"/>
</dbReference>
<keyword evidence="8 10" id="KW-0539">Nucleus</keyword>
<dbReference type="OrthoDB" id="5575062at2759"/>
<evidence type="ECO:0000256" key="9">
    <source>
        <dbReference type="ARBA" id="ARBA00023306"/>
    </source>
</evidence>
<evidence type="ECO:0000256" key="2">
    <source>
        <dbReference type="ARBA" id="ARBA00004286"/>
    </source>
</evidence>
<feature type="coiled-coil region" evidence="11">
    <location>
        <begin position="312"/>
        <end position="367"/>
    </location>
</feature>
<evidence type="ECO:0000256" key="8">
    <source>
        <dbReference type="ARBA" id="ARBA00023242"/>
    </source>
</evidence>
<dbReference type="GO" id="GO:0005634">
    <property type="term" value="C:nucleus"/>
    <property type="evidence" value="ECO:0007669"/>
    <property type="project" value="UniProtKB-SubCell"/>
</dbReference>
<dbReference type="Pfam" id="PF02463">
    <property type="entry name" value="SMC_N"/>
    <property type="match status" value="1"/>
</dbReference>
<evidence type="ECO:0000256" key="10">
    <source>
        <dbReference type="PIRNR" id="PIRNR005719"/>
    </source>
</evidence>
<feature type="coiled-coil region" evidence="11">
    <location>
        <begin position="686"/>
        <end position="782"/>
    </location>
</feature>
<feature type="coiled-coil region" evidence="11">
    <location>
        <begin position="828"/>
        <end position="925"/>
    </location>
</feature>
<feature type="domain" description="SMC hinge" evidence="13">
    <location>
        <begin position="524"/>
        <end position="640"/>
    </location>
</feature>
<comment type="subcellular location">
    <subcellularLocation>
        <location evidence="2">Chromosome</location>
    </subcellularLocation>
    <subcellularLocation>
        <location evidence="1 10">Nucleus</location>
    </subcellularLocation>
</comment>
<feature type="region of interest" description="Disordered" evidence="12">
    <location>
        <begin position="1200"/>
        <end position="1233"/>
    </location>
</feature>
<dbReference type="Gene3D" id="3.30.70.1620">
    <property type="match status" value="1"/>
</dbReference>
<dbReference type="GO" id="GO:0051301">
    <property type="term" value="P:cell division"/>
    <property type="evidence" value="ECO:0007669"/>
    <property type="project" value="UniProtKB-KW"/>
</dbReference>
<protein>
    <recommendedName>
        <fullName evidence="10">Structural maintenance of chromosomes protein</fullName>
    </recommendedName>
</protein>
<evidence type="ECO:0000256" key="12">
    <source>
        <dbReference type="SAM" id="MobiDB-lite"/>
    </source>
</evidence>
<feature type="region of interest" description="Disordered" evidence="12">
    <location>
        <begin position="1241"/>
        <end position="1260"/>
    </location>
</feature>
<dbReference type="PIRSF" id="PIRSF005719">
    <property type="entry name" value="SMC"/>
    <property type="match status" value="1"/>
</dbReference>
<dbReference type="InterPro" id="IPR024704">
    <property type="entry name" value="SMC"/>
</dbReference>
<dbReference type="InterPro" id="IPR028468">
    <property type="entry name" value="Smc1_ABC"/>
</dbReference>
<dbReference type="Pfam" id="PF06470">
    <property type="entry name" value="SMC_hinge"/>
    <property type="match status" value="1"/>
</dbReference>
<keyword evidence="6" id="KW-0498">Mitosis</keyword>
<evidence type="ECO:0000313" key="14">
    <source>
        <dbReference type="EMBL" id="KAJ2753083.1"/>
    </source>
</evidence>
<dbReference type="Gene3D" id="3.40.50.300">
    <property type="entry name" value="P-loop containing nucleotide triphosphate hydrolases"/>
    <property type="match status" value="2"/>
</dbReference>
<sequence length="1309" mass="145219">MGRLVQLEVENFKSYRGHQVIGPFSSFTAVVGPNGAGKSNLMDAISFVLGVRAAHLRSSQLKDLVYRGRTVETQNGHIIDEAGDQSTRRAWVKAVYEDDEERTIIFQRSITSGGDSEYRINNRPVLLKTYNEALEKQDILVKAKNFLVFQGDVEAVASQSPKDLTRLIEQMSGSLDYQQEYSELERLQEAAAEKSTFAYNKKRAVAAEVQSIVEQAKELEQYEKKVQLRSTLTVQHMLFKLFVAEGRIRDIKQDISALHGDSISHASQQRAQLDSALHAQQKAQAKAYKAVNRQERQIKLVEQNIEARQPKLVGLGEKVAHAQRKAKQIEENVASAQAEAVRQRSVVEELSAEHARVKDAEARFEQQCEESLAQRGPQLSDDTMAEYNRLSEQLRSSSVDDTHRRDVLDRSIQLLTEAARRTSDRLDALQSQREGLVASEHSYNQQRQSASSDVAGIEQEIQQARRDADAAKTEHERLVRVEIELNEKLAGVLKELSQARADQRESAREAKLKDTIGTLQRIFTGVHGRLSELCKPTQHKYDIGIATVLGRHMDAIVVDRQATAIECISYMKEQRAGQATFLPLDTLQPHQVNDSLRHAHRGARLATDVMQYDPSVEAAVMHACANALICDTADIAKYICYERKIEAKAVSLDGTVIHRSGLITGGTSSGGGGHRAQAQRWEAAGVENLRKARDRLTEELHDVARDRRKLAKEEVLGSHLAGLQTRHHIARESVEALSRKVQGVATEREHVEAQLRDCDPLARKAADDLEQAKEEQRQLSTRIHTAARPIFADFCDKLGIASLEVFEKSLLPATEAAGERRLQFTTHLSRLENQLAFETQQLNEATAKLDHLTQFLQSTVETLKLQQAELNREQSEMESLVTQIEGLRSELAVLSSKYNDATGEVHVARRELEQGQKELDAASKELGAKVTELERAVADKAAVLRRCKIEDIPLPLVRGSLQALALEAGAGADSQFAESYMSQLSIVDTQASSVSIQGADDIVPDYAPLPQQARSGVPAVVDQKYQDDISRLSAETDALNPNPHARERLEAAQARLRDIDAEHNESRQEAKDAKTAFQAVRKERHDRFMRCYNHLSTAIDHAYKALTQSPLFPLGGTAYLALEDAESPYLAGVKYHAMPPLKRFRDMDQLSGGEKTVAALALLFSLQTFRPAPFFVLDEVDAALDLANVAKLANYLREHARSASSSRDEPEPSGGDGAGSGNDNAADIDDGDIADSSHYSLRQSARAKKPDAPGGGAQARPAKDASFQFIVISLKQALFERAQSLVGIYRDQQENSSRILTVDLEQFPA</sequence>
<comment type="caution">
    <text evidence="14">The sequence shown here is derived from an EMBL/GenBank/DDBJ whole genome shotgun (WGS) entry which is preliminary data.</text>
</comment>
<dbReference type="PANTHER" id="PTHR18937:SF12">
    <property type="entry name" value="STRUCTURAL MAINTENANCE OF CHROMOSOMES PROTEIN"/>
    <property type="match status" value="1"/>
</dbReference>